<reference evidence="2" key="1">
    <citation type="submission" date="2024-10" db="EMBL/GenBank/DDBJ databases">
        <authorList>
            <person name="Lesea H.P."/>
            <person name="Kuehl J.V."/>
            <person name="Chandonia J.-M."/>
        </authorList>
    </citation>
    <scope>NUCLEOTIDE SEQUENCE</scope>
    <source>
        <strain evidence="2">FW102-FHT14D06</strain>
    </source>
</reference>
<proteinExistence type="predicted"/>
<feature type="signal peptide" evidence="1">
    <location>
        <begin position="1"/>
        <end position="26"/>
    </location>
</feature>
<feature type="chain" id="PRO_5044495225" description="Calcineurin-like phosphoesterase domain-containing protein" evidence="1">
    <location>
        <begin position="27"/>
        <end position="395"/>
    </location>
</feature>
<dbReference type="RefSeq" id="WP_395118473.1">
    <property type="nucleotide sequence ID" value="NZ_CP170722.1"/>
</dbReference>
<dbReference type="Gene3D" id="3.60.21.10">
    <property type="match status" value="1"/>
</dbReference>
<dbReference type="SUPFAM" id="SSF56300">
    <property type="entry name" value="Metallo-dependent phosphatases"/>
    <property type="match status" value="1"/>
</dbReference>
<dbReference type="EMBL" id="CP170722">
    <property type="protein sequence ID" value="XIA21907.1"/>
    <property type="molecule type" value="Genomic_DNA"/>
</dbReference>
<keyword evidence="1" id="KW-0732">Signal</keyword>
<gene>
    <name evidence="2" type="ORF">ACFCQI_16570</name>
</gene>
<evidence type="ECO:0000313" key="2">
    <source>
        <dbReference type="EMBL" id="XIA21907.1"/>
    </source>
</evidence>
<evidence type="ECO:0000256" key="1">
    <source>
        <dbReference type="SAM" id="SignalP"/>
    </source>
</evidence>
<organism evidence="2">
    <name type="scientific">Rhodanobacter sp. FW102-FHT14D06</name>
    <dbReference type="NCBI Taxonomy" id="3351461"/>
    <lineage>
        <taxon>Bacteria</taxon>
        <taxon>Pseudomonadati</taxon>
        <taxon>Pseudomonadota</taxon>
        <taxon>Gammaproteobacteria</taxon>
        <taxon>Lysobacterales</taxon>
        <taxon>Rhodanobacteraceae</taxon>
        <taxon>Rhodanobacter</taxon>
    </lineage>
</organism>
<dbReference type="InterPro" id="IPR029052">
    <property type="entry name" value="Metallo-depent_PP-like"/>
</dbReference>
<dbReference type="AlphaFoldDB" id="A0AB74UZT6"/>
<sequence>MRALRWNRFQTLSVLMLALFAVTSHAASQHSPQKTGTGGSWTFAVSGDSRNCGNIVMPAIAAGARRDGASFYWHLGDLRAIYKVDEDYAAEKRFKHYSPPPSISDYLQTAWSDFSQHQVAPFGDMPFFLGIGNHEVIPPKSRSQFRADFGPLLDRPELRAQRLSDLKTSPAVPATAADQTYDHWVMRGVDFINLDNTADDAFDAEQLAWFDALLDADLANPAIRSIVIGMHEPLPHSLSDDHSMCASNEGIRSGEHVYTRLAQAQRRKPLYVLASHEHYYLANVYDTAYWRDPAHRAAVVPGWVIGTAGASRYPLPEGVTSGPDAREHAYGYLLGHVSKDGHIAFTFRELDEAALQRTRGDDYDDDTVKFCMANNPAPELMSKPGKKISCELPQR</sequence>
<name>A0AB74UZT6_9GAMM</name>
<accession>A0AB74UZT6</accession>
<evidence type="ECO:0008006" key="3">
    <source>
        <dbReference type="Google" id="ProtNLM"/>
    </source>
</evidence>
<protein>
    <recommendedName>
        <fullName evidence="3">Calcineurin-like phosphoesterase domain-containing protein</fullName>
    </recommendedName>
</protein>